<dbReference type="GO" id="GO:0004866">
    <property type="term" value="F:endopeptidase inhibitor activity"/>
    <property type="evidence" value="ECO:0007669"/>
    <property type="project" value="UniProtKB-ARBA"/>
</dbReference>
<accession>A0A9P9XHX3</accession>
<dbReference type="GO" id="GO:0005524">
    <property type="term" value="F:ATP binding"/>
    <property type="evidence" value="ECO:0007669"/>
    <property type="project" value="UniProtKB-UniRule"/>
</dbReference>
<comment type="similarity">
    <text evidence="10">Belongs to the protease inhibitor I9 family.</text>
</comment>
<evidence type="ECO:0000256" key="9">
    <source>
        <dbReference type="ARBA" id="ARBA00023128"/>
    </source>
</evidence>
<dbReference type="InterPro" id="IPR036784">
    <property type="entry name" value="AK/P_DHK_N_sf"/>
</dbReference>
<dbReference type="GO" id="GO:0010906">
    <property type="term" value="P:regulation of glucose metabolic process"/>
    <property type="evidence" value="ECO:0007669"/>
    <property type="project" value="TreeGrafter"/>
</dbReference>
<keyword evidence="4 11" id="KW-0808">Transferase</keyword>
<evidence type="ECO:0000256" key="5">
    <source>
        <dbReference type="ARBA" id="ARBA00022741"/>
    </source>
</evidence>
<feature type="region of interest" description="Disordered" evidence="12">
    <location>
        <begin position="204"/>
        <end position="226"/>
    </location>
</feature>
<dbReference type="InterPro" id="IPR018955">
    <property type="entry name" value="BCDHK/PDK_N"/>
</dbReference>
<evidence type="ECO:0000256" key="4">
    <source>
        <dbReference type="ARBA" id="ARBA00022679"/>
    </source>
</evidence>
<dbReference type="Pfam" id="PF05922">
    <property type="entry name" value="Inhibitor_I9"/>
    <property type="match status" value="1"/>
</dbReference>
<dbReference type="Gene3D" id="3.30.70.80">
    <property type="entry name" value="Peptidase S8 propeptide/proteinase inhibitor I9"/>
    <property type="match status" value="1"/>
</dbReference>
<dbReference type="SUPFAM" id="SSF69012">
    <property type="entry name" value="alpha-ketoacid dehydrogenase kinase, N-terminal domain"/>
    <property type="match status" value="1"/>
</dbReference>
<keyword evidence="9 11" id="KW-0496">Mitochondrion</keyword>
<dbReference type="GO" id="GO:0005759">
    <property type="term" value="C:mitochondrial matrix"/>
    <property type="evidence" value="ECO:0007669"/>
    <property type="project" value="UniProtKB-SubCell"/>
</dbReference>
<dbReference type="SMART" id="SM00387">
    <property type="entry name" value="HATPase_c"/>
    <property type="match status" value="1"/>
</dbReference>
<evidence type="ECO:0000256" key="1">
    <source>
        <dbReference type="ARBA" id="ARBA00004305"/>
    </source>
</evidence>
<dbReference type="SUPFAM" id="SSF55874">
    <property type="entry name" value="ATPase domain of HSP90 chaperone/DNA topoisomerase II/histidine kinase"/>
    <property type="match status" value="1"/>
</dbReference>
<dbReference type="GO" id="GO:0004740">
    <property type="term" value="F:pyruvate dehydrogenase (acetyl-transferring) kinase activity"/>
    <property type="evidence" value="ECO:0007669"/>
    <property type="project" value="TreeGrafter"/>
</dbReference>
<evidence type="ECO:0000259" key="13">
    <source>
        <dbReference type="PROSITE" id="PS50109"/>
    </source>
</evidence>
<dbReference type="Gene3D" id="1.20.140.20">
    <property type="entry name" value="Alpha-ketoacid/pyruvate dehydrogenase kinase, N-terminal domain"/>
    <property type="match status" value="1"/>
</dbReference>
<dbReference type="OrthoDB" id="3264224at2759"/>
<dbReference type="PRINTS" id="PR00344">
    <property type="entry name" value="BCTRLSENSOR"/>
</dbReference>
<dbReference type="Gene3D" id="3.30.565.10">
    <property type="entry name" value="Histidine kinase-like ATPase, C-terminal domain"/>
    <property type="match status" value="1"/>
</dbReference>
<keyword evidence="15" id="KW-1185">Reference proteome</keyword>
<keyword evidence="8" id="KW-0809">Transit peptide</keyword>
<dbReference type="InterPro" id="IPR005467">
    <property type="entry name" value="His_kinase_dom"/>
</dbReference>
<evidence type="ECO:0000256" key="12">
    <source>
        <dbReference type="SAM" id="MobiDB-lite"/>
    </source>
</evidence>
<dbReference type="PANTHER" id="PTHR11947">
    <property type="entry name" value="PYRUVATE DEHYDROGENASE KINASE"/>
    <property type="match status" value="1"/>
</dbReference>
<name>A0A9P9XHX3_9PEZI</name>
<evidence type="ECO:0000313" key="14">
    <source>
        <dbReference type="EMBL" id="KAI3554228.1"/>
    </source>
</evidence>
<dbReference type="PROSITE" id="PS50109">
    <property type="entry name" value="HIS_KIN"/>
    <property type="match status" value="1"/>
</dbReference>
<dbReference type="EC" id="2.7.11.-" evidence="11"/>
<evidence type="ECO:0000256" key="2">
    <source>
        <dbReference type="ARBA" id="ARBA00006155"/>
    </source>
</evidence>
<organism evidence="14 15">
    <name type="scientific">Colletotrichum abscissum</name>
    <dbReference type="NCBI Taxonomy" id="1671311"/>
    <lineage>
        <taxon>Eukaryota</taxon>
        <taxon>Fungi</taxon>
        <taxon>Dikarya</taxon>
        <taxon>Ascomycota</taxon>
        <taxon>Pezizomycotina</taxon>
        <taxon>Sordariomycetes</taxon>
        <taxon>Hypocreomycetidae</taxon>
        <taxon>Glomerellales</taxon>
        <taxon>Glomerellaceae</taxon>
        <taxon>Colletotrichum</taxon>
        <taxon>Colletotrichum acutatum species complex</taxon>
    </lineage>
</organism>
<keyword evidence="3" id="KW-0597">Phosphoprotein</keyword>
<feature type="compositionally biased region" description="Basic residues" evidence="12">
    <location>
        <begin position="210"/>
        <end position="225"/>
    </location>
</feature>
<dbReference type="SUPFAM" id="SSF54897">
    <property type="entry name" value="Protease propeptides/inhibitors"/>
    <property type="match status" value="1"/>
</dbReference>
<comment type="caution">
    <text evidence="14">The sequence shown here is derived from an EMBL/GenBank/DDBJ whole genome shotgun (WGS) entry which is preliminary data.</text>
</comment>
<keyword evidence="5 11" id="KW-0547">Nucleotide-binding</keyword>
<evidence type="ECO:0000256" key="6">
    <source>
        <dbReference type="ARBA" id="ARBA00022777"/>
    </source>
</evidence>
<comment type="similarity">
    <text evidence="2 11">Belongs to the PDK/BCKDK protein kinase family.</text>
</comment>
<reference evidence="14" key="1">
    <citation type="submission" date="2019-01" db="EMBL/GenBank/DDBJ databases">
        <title>Colletotrichum abscissum LGMF1257.</title>
        <authorList>
            <person name="Baroncelli R."/>
        </authorList>
    </citation>
    <scope>NUCLEOTIDE SEQUENCE</scope>
    <source>
        <strain evidence="14">Ca142</strain>
    </source>
</reference>
<dbReference type="InterPro" id="IPR039028">
    <property type="entry name" value="BCKD/PDK"/>
</dbReference>
<dbReference type="InterPro" id="IPR003594">
    <property type="entry name" value="HATPase_dom"/>
</dbReference>
<dbReference type="AlphaFoldDB" id="A0A9P9XHX3"/>
<gene>
    <name evidence="14" type="ORF">CABS02_05644</name>
</gene>
<dbReference type="InterPro" id="IPR010259">
    <property type="entry name" value="S8pro/Inhibitor_I9"/>
</dbReference>
<proteinExistence type="inferred from homology"/>
<dbReference type="FunFam" id="3.30.70.80:FF:000005">
    <property type="entry name" value="Proteinase inhibitor I2B"/>
    <property type="match status" value="1"/>
</dbReference>
<dbReference type="InterPro" id="IPR037045">
    <property type="entry name" value="S8pro/Inhibitor_I9_sf"/>
</dbReference>
<dbReference type="Pfam" id="PF10436">
    <property type="entry name" value="BCDHK_Adom3"/>
    <property type="match status" value="1"/>
</dbReference>
<comment type="subcellular location">
    <subcellularLocation>
        <location evidence="1 11">Mitochondrion matrix</location>
    </subcellularLocation>
</comment>
<protein>
    <recommendedName>
        <fullName evidence="11">Protein-serine/threonine kinase</fullName>
        <ecNumber evidence="11">2.7.11.-</ecNumber>
    </recommendedName>
</protein>
<evidence type="ECO:0000256" key="8">
    <source>
        <dbReference type="ARBA" id="ARBA00022946"/>
    </source>
</evidence>
<dbReference type="InterPro" id="IPR004358">
    <property type="entry name" value="Sig_transdc_His_kin-like_C"/>
</dbReference>
<evidence type="ECO:0000256" key="3">
    <source>
        <dbReference type="ARBA" id="ARBA00022553"/>
    </source>
</evidence>
<dbReference type="InterPro" id="IPR036890">
    <property type="entry name" value="HATPase_C_sf"/>
</dbReference>
<keyword evidence="7 11" id="KW-0067">ATP-binding</keyword>
<dbReference type="EMBL" id="SDAQ01000025">
    <property type="protein sequence ID" value="KAI3554228.1"/>
    <property type="molecule type" value="Genomic_DNA"/>
</dbReference>
<keyword evidence="6 11" id="KW-0418">Kinase</keyword>
<dbReference type="Proteomes" id="UP001056436">
    <property type="component" value="Unassembled WGS sequence"/>
</dbReference>
<sequence>MSPAGLVIKRLCRPMSNLGACQLQPRSCTTTNYNSHHTNPTTSIRMPTYIVTCKEDASADQVAAAKKHATDQGGKIGHEYSLIKGFSVEFPEDQISTLESHEHVKHVEKDQERSKCLTTPGAGLMESPDHLTQGPAYDLMLFPLLLLLLLPVAPETSSPNGFPLDRITPLCNIDNAAMIPIARPLRPKTPQRILAQLHTSSNTRLLSSSRHGHRHSHRHGSSHHLSRVDDHEIVQLANKTQHPLSLTDLVKHGRPPLSEKSLLSSANFTLSLLPIRLAHRIQALRNLPYIVVSNPNISRIYNNYVHSLSTLLPWWTKGGDSAVRTLDDEIRFTEVLAELVATHTDTIPILARGFLECRRYISPQEVTRFLDEHLRARIGTRLVAEQHIALHYSSQPHFDPQASPTPCPEQPSYIGVIDTALKPAHIIESCAGFVADICELRYGVRPQLVIDGEPDTTFAFIPMHLEYIVTELLKNAFRATVEARDNKEPIVVTIAPEPPRPNQHLKIEVPKETRGEFRSDAIKPLEDNVPGVTIRIRDRGGGISPEVLPNIWSYSFTTFSDDDEFPGSDDGGLNVISSASAGGSSIAGLGYGLPLSRAYAEYFGGGIAVQSLYGWGTDVYLRLNGVGKIQERRT</sequence>
<dbReference type="Pfam" id="PF02518">
    <property type="entry name" value="HATPase_c"/>
    <property type="match status" value="1"/>
</dbReference>
<feature type="domain" description="Histidine kinase" evidence="13">
    <location>
        <begin position="462"/>
        <end position="627"/>
    </location>
</feature>
<evidence type="ECO:0000313" key="15">
    <source>
        <dbReference type="Proteomes" id="UP001056436"/>
    </source>
</evidence>
<dbReference type="PANTHER" id="PTHR11947:SF20">
    <property type="entry name" value="[3-METHYL-2-OXOBUTANOATE DEHYDROGENASE [LIPOAMIDE]] KINASE, MITOCHONDRIAL"/>
    <property type="match status" value="1"/>
</dbReference>
<evidence type="ECO:0000256" key="10">
    <source>
        <dbReference type="ARBA" id="ARBA00038069"/>
    </source>
</evidence>
<evidence type="ECO:0000256" key="11">
    <source>
        <dbReference type="RuleBase" id="RU366032"/>
    </source>
</evidence>
<evidence type="ECO:0000256" key="7">
    <source>
        <dbReference type="ARBA" id="ARBA00022840"/>
    </source>
</evidence>